<proteinExistence type="predicted"/>
<dbReference type="EMBL" id="FJUX01000127">
    <property type="protein sequence ID" value="CZT10406.1"/>
    <property type="molecule type" value="Genomic_DNA"/>
</dbReference>
<keyword evidence="2" id="KW-1185">Reference proteome</keyword>
<organism evidence="1 2">
    <name type="scientific">Rhynchosporium agropyri</name>
    <dbReference type="NCBI Taxonomy" id="914238"/>
    <lineage>
        <taxon>Eukaryota</taxon>
        <taxon>Fungi</taxon>
        <taxon>Dikarya</taxon>
        <taxon>Ascomycota</taxon>
        <taxon>Pezizomycotina</taxon>
        <taxon>Leotiomycetes</taxon>
        <taxon>Helotiales</taxon>
        <taxon>Ploettnerulaceae</taxon>
        <taxon>Rhynchosporium</taxon>
    </lineage>
</organism>
<evidence type="ECO:0000313" key="2">
    <source>
        <dbReference type="Proteomes" id="UP000178912"/>
    </source>
</evidence>
<dbReference type="Proteomes" id="UP000178912">
    <property type="component" value="Unassembled WGS sequence"/>
</dbReference>
<evidence type="ECO:0000313" key="1">
    <source>
        <dbReference type="EMBL" id="CZT10406.1"/>
    </source>
</evidence>
<reference evidence="2" key="1">
    <citation type="submission" date="2016-03" db="EMBL/GenBank/DDBJ databases">
        <authorList>
            <person name="Guldener U."/>
        </authorList>
    </citation>
    <scope>NUCLEOTIDE SEQUENCE [LARGE SCALE GENOMIC DNA]</scope>
    <source>
        <strain evidence="2">04CH-RAC-A.6.1</strain>
    </source>
</reference>
<dbReference type="AlphaFoldDB" id="A0A1E1LIU0"/>
<protein>
    <submittedName>
        <fullName evidence="1">Uncharacterized protein</fullName>
    </submittedName>
</protein>
<sequence length="34" mass="3839">MSTNSLRYKARSCLIDSLIDQSQAQNQIGMQKPI</sequence>
<name>A0A1E1LIU0_9HELO</name>
<gene>
    <name evidence="1" type="ORF">RAG0_14900</name>
</gene>
<accession>A0A1E1LIU0</accession>